<gene>
    <name evidence="1" type="ORF">HUJ06_029413</name>
</gene>
<organism evidence="1 2">
    <name type="scientific">Nelumbo nucifera</name>
    <name type="common">Sacred lotus</name>
    <dbReference type="NCBI Taxonomy" id="4432"/>
    <lineage>
        <taxon>Eukaryota</taxon>
        <taxon>Viridiplantae</taxon>
        <taxon>Streptophyta</taxon>
        <taxon>Embryophyta</taxon>
        <taxon>Tracheophyta</taxon>
        <taxon>Spermatophyta</taxon>
        <taxon>Magnoliopsida</taxon>
        <taxon>Proteales</taxon>
        <taxon>Nelumbonaceae</taxon>
        <taxon>Nelumbo</taxon>
    </lineage>
</organism>
<protein>
    <submittedName>
        <fullName evidence="1">Uncharacterized protein</fullName>
    </submittedName>
</protein>
<name>A0A822YAC4_NELNU</name>
<keyword evidence="2" id="KW-1185">Reference proteome</keyword>
<sequence length="28" mass="3654">MEMSSKLYRGIREQPDRIERWREYLRVR</sequence>
<dbReference type="EMBL" id="DUZY01000002">
    <property type="protein sequence ID" value="DAD27945.1"/>
    <property type="molecule type" value="Genomic_DNA"/>
</dbReference>
<dbReference type="AlphaFoldDB" id="A0A822YAC4"/>
<dbReference type="Proteomes" id="UP000607653">
    <property type="component" value="Unassembled WGS sequence"/>
</dbReference>
<proteinExistence type="predicted"/>
<accession>A0A822YAC4</accession>
<evidence type="ECO:0000313" key="1">
    <source>
        <dbReference type="EMBL" id="DAD27945.1"/>
    </source>
</evidence>
<evidence type="ECO:0000313" key="2">
    <source>
        <dbReference type="Proteomes" id="UP000607653"/>
    </source>
</evidence>
<comment type="caution">
    <text evidence="1">The sequence shown here is derived from an EMBL/GenBank/DDBJ whole genome shotgun (WGS) entry which is preliminary data.</text>
</comment>
<reference evidence="1 2" key="1">
    <citation type="journal article" date="2020" name="Mol. Biol. Evol.">
        <title>Distinct Expression and Methylation Patterns for Genes with Different Fates following a Single Whole-Genome Duplication in Flowering Plants.</title>
        <authorList>
            <person name="Shi T."/>
            <person name="Rahmani R.S."/>
            <person name="Gugger P.F."/>
            <person name="Wang M."/>
            <person name="Li H."/>
            <person name="Zhang Y."/>
            <person name="Li Z."/>
            <person name="Wang Q."/>
            <person name="Van de Peer Y."/>
            <person name="Marchal K."/>
            <person name="Chen J."/>
        </authorList>
    </citation>
    <scope>NUCLEOTIDE SEQUENCE [LARGE SCALE GENOMIC DNA]</scope>
    <source>
        <tissue evidence="1">Leaf</tissue>
    </source>
</reference>